<comment type="function">
    <text evidence="9">Catalyzes hydrolysis of the D-alanyl-D-alanine dipeptide.</text>
</comment>
<geneLocation type="plasmid" evidence="12 13">
    <name>2</name>
</geneLocation>
<keyword evidence="6 9" id="KW-0224">Dipeptidase</keyword>
<gene>
    <name evidence="12" type="ORF">J421_6094</name>
</gene>
<evidence type="ECO:0000313" key="13">
    <source>
        <dbReference type="Proteomes" id="UP000019151"/>
    </source>
</evidence>
<keyword evidence="4 9" id="KW-0378">Hydrolase</keyword>
<feature type="region of interest" description="Disordered" evidence="10">
    <location>
        <begin position="357"/>
        <end position="385"/>
    </location>
</feature>
<evidence type="ECO:0000256" key="3">
    <source>
        <dbReference type="ARBA" id="ARBA00022723"/>
    </source>
</evidence>
<keyword evidence="2 9" id="KW-0645">Protease</keyword>
<name>W0RRL4_9BACT</name>
<dbReference type="PANTHER" id="PTHR43126:SF1">
    <property type="entry name" value="D-ALANYL-D-ALANINE DIPEPTIDASE"/>
    <property type="match status" value="1"/>
</dbReference>
<feature type="chain" id="PRO_5004795318" description="D-alanyl-D-alanine dipeptidase" evidence="11">
    <location>
        <begin position="40"/>
        <end position="385"/>
    </location>
</feature>
<keyword evidence="3 9" id="KW-0479">Metal-binding</keyword>
<evidence type="ECO:0000256" key="11">
    <source>
        <dbReference type="SAM" id="SignalP"/>
    </source>
</evidence>
<keyword evidence="13" id="KW-1185">Reference proteome</keyword>
<dbReference type="GO" id="GO:0008270">
    <property type="term" value="F:zinc ion binding"/>
    <property type="evidence" value="ECO:0007669"/>
    <property type="project" value="UniProtKB-UniRule"/>
</dbReference>
<accession>W0RRL4</accession>
<comment type="catalytic activity">
    <reaction evidence="1 9">
        <text>D-alanyl-D-alanine + H2O = 2 D-alanine</text>
        <dbReference type="Rhea" id="RHEA:20661"/>
        <dbReference type="ChEBI" id="CHEBI:15377"/>
        <dbReference type="ChEBI" id="CHEBI:57416"/>
        <dbReference type="ChEBI" id="CHEBI:57822"/>
        <dbReference type="EC" id="3.4.13.22"/>
    </reaction>
</comment>
<evidence type="ECO:0000256" key="6">
    <source>
        <dbReference type="ARBA" id="ARBA00022997"/>
    </source>
</evidence>
<dbReference type="InterPro" id="IPR009045">
    <property type="entry name" value="Zn_M74/Hedgehog-like"/>
</dbReference>
<evidence type="ECO:0000256" key="8">
    <source>
        <dbReference type="ARBA" id="ARBA00023316"/>
    </source>
</evidence>
<feature type="binding site" evidence="9">
    <location>
        <position position="269"/>
    </location>
    <ligand>
        <name>Zn(2+)</name>
        <dbReference type="ChEBI" id="CHEBI:29105"/>
        <note>catalytic</note>
    </ligand>
</feature>
<evidence type="ECO:0000256" key="5">
    <source>
        <dbReference type="ARBA" id="ARBA00022833"/>
    </source>
</evidence>
<evidence type="ECO:0000256" key="9">
    <source>
        <dbReference type="HAMAP-Rule" id="MF_01924"/>
    </source>
</evidence>
<dbReference type="AlphaFoldDB" id="W0RRL4"/>
<feature type="binding site" evidence="9">
    <location>
        <position position="276"/>
    </location>
    <ligand>
        <name>Zn(2+)</name>
        <dbReference type="ChEBI" id="CHEBI:29105"/>
        <note>catalytic</note>
    </ligand>
</feature>
<evidence type="ECO:0000256" key="2">
    <source>
        <dbReference type="ARBA" id="ARBA00022670"/>
    </source>
</evidence>
<proteinExistence type="inferred from homology"/>
<keyword evidence="11" id="KW-0732">Signal</keyword>
<dbReference type="PANTHER" id="PTHR43126">
    <property type="entry name" value="D-ALANYL-D-ALANINE DIPEPTIDASE"/>
    <property type="match status" value="1"/>
</dbReference>
<dbReference type="RefSeq" id="WP_025414926.1">
    <property type="nucleotide sequence ID" value="NZ_CP007130.1"/>
</dbReference>
<dbReference type="Pfam" id="PF01427">
    <property type="entry name" value="Peptidase_M15"/>
    <property type="match status" value="1"/>
</dbReference>
<organism evidence="12 13">
    <name type="scientific">Gemmatirosa kalamazoonensis</name>
    <dbReference type="NCBI Taxonomy" id="861299"/>
    <lineage>
        <taxon>Bacteria</taxon>
        <taxon>Pseudomonadati</taxon>
        <taxon>Gemmatimonadota</taxon>
        <taxon>Gemmatimonadia</taxon>
        <taxon>Gemmatimonadales</taxon>
        <taxon>Gemmatimonadaceae</taxon>
        <taxon>Gemmatirosa</taxon>
    </lineage>
</organism>
<dbReference type="GO" id="GO:0008237">
    <property type="term" value="F:metallopeptidase activity"/>
    <property type="evidence" value="ECO:0007669"/>
    <property type="project" value="UniProtKB-KW"/>
</dbReference>
<protein>
    <recommendedName>
        <fullName evidence="9">D-alanyl-D-alanine dipeptidase</fullName>
        <shortName evidence="9">D-Ala-D-Ala dipeptidase</shortName>
        <ecNumber evidence="9">3.4.13.22</ecNumber>
    </recommendedName>
</protein>
<feature type="active site" description="Proton donor/acceptor" evidence="9">
    <location>
        <position position="334"/>
    </location>
</feature>
<evidence type="ECO:0000256" key="4">
    <source>
        <dbReference type="ARBA" id="ARBA00022801"/>
    </source>
</evidence>
<dbReference type="InterPro" id="IPR000755">
    <property type="entry name" value="A_A_dipeptidase"/>
</dbReference>
<reference evidence="12 13" key="1">
    <citation type="journal article" date="2014" name="Genome Announc.">
        <title>Genome Sequence and Methylome of Soil Bacterium Gemmatirosa kalamazoonensis KBS708T, a Member of the Rarely Cultivated Gemmatimonadetes Phylum.</title>
        <authorList>
            <person name="Debruyn J.M."/>
            <person name="Radosevich M."/>
            <person name="Wommack K.E."/>
            <person name="Polson S.W."/>
            <person name="Hauser L.J."/>
            <person name="Fawaz M.N."/>
            <person name="Korlach J."/>
            <person name="Tsai Y.C."/>
        </authorList>
    </citation>
    <scope>NUCLEOTIDE SEQUENCE [LARGE SCALE GENOMIC DNA]</scope>
    <source>
        <strain evidence="12 13">KBS708</strain>
        <plasmid evidence="13">Plasmid 2</plasmid>
    </source>
</reference>
<dbReference type="EC" id="3.4.13.22" evidence="9"/>
<dbReference type="InParanoid" id="W0RRL4"/>
<feature type="compositionally biased region" description="Basic and acidic residues" evidence="10">
    <location>
        <begin position="374"/>
        <end position="385"/>
    </location>
</feature>
<dbReference type="KEGG" id="gba:J421_6094"/>
<dbReference type="GO" id="GO:0071555">
    <property type="term" value="P:cell wall organization"/>
    <property type="evidence" value="ECO:0007669"/>
    <property type="project" value="UniProtKB-KW"/>
</dbReference>
<dbReference type="GO" id="GO:0160237">
    <property type="term" value="F:D-Ala-D-Ala dipeptidase activity"/>
    <property type="evidence" value="ECO:0007669"/>
    <property type="project" value="UniProtKB-EC"/>
</dbReference>
<keyword evidence="12" id="KW-0614">Plasmid</keyword>
<dbReference type="SUPFAM" id="SSF55166">
    <property type="entry name" value="Hedgehog/DD-peptidase"/>
    <property type="match status" value="1"/>
</dbReference>
<dbReference type="Gene3D" id="3.30.1380.10">
    <property type="match status" value="1"/>
</dbReference>
<dbReference type="Proteomes" id="UP000019151">
    <property type="component" value="Plasmid 2"/>
</dbReference>
<dbReference type="EMBL" id="CP007130">
    <property type="protein sequence ID" value="AHG93629.1"/>
    <property type="molecule type" value="Genomic_DNA"/>
</dbReference>
<dbReference type="CDD" id="cd14840">
    <property type="entry name" value="D-Ala-D-Ala_dipeptidase_Aad"/>
    <property type="match status" value="1"/>
</dbReference>
<evidence type="ECO:0000256" key="10">
    <source>
        <dbReference type="SAM" id="MobiDB-lite"/>
    </source>
</evidence>
<comment type="similarity">
    <text evidence="9">Belongs to the peptidase M15D family.</text>
</comment>
<feature type="binding site" evidence="9">
    <location>
        <position position="337"/>
    </location>
    <ligand>
        <name>Zn(2+)</name>
        <dbReference type="ChEBI" id="CHEBI:29105"/>
        <note>catalytic</note>
    </ligand>
</feature>
<evidence type="ECO:0000256" key="7">
    <source>
        <dbReference type="ARBA" id="ARBA00023049"/>
    </source>
</evidence>
<keyword evidence="5 9" id="KW-0862">Zinc</keyword>
<dbReference type="PATRIC" id="fig|861299.3.peg.6150"/>
<dbReference type="HAMAP" id="MF_01924">
    <property type="entry name" value="A_A_dipeptidase"/>
    <property type="match status" value="1"/>
</dbReference>
<comment type="cofactor">
    <cofactor evidence="9">
        <name>Zn(2+)</name>
        <dbReference type="ChEBI" id="CHEBI:29105"/>
    </cofactor>
    <text evidence="9">Binds 1 zinc ion per subunit.</text>
</comment>
<evidence type="ECO:0000313" key="12">
    <source>
        <dbReference type="EMBL" id="AHG93629.1"/>
    </source>
</evidence>
<dbReference type="HOGENOM" id="CLU_051624_0_0_0"/>
<evidence type="ECO:0000256" key="1">
    <source>
        <dbReference type="ARBA" id="ARBA00001362"/>
    </source>
</evidence>
<feature type="signal peptide" evidence="11">
    <location>
        <begin position="1"/>
        <end position="39"/>
    </location>
</feature>
<feature type="site" description="Transition state stabilizer" evidence="9">
    <location>
        <position position="240"/>
    </location>
</feature>
<dbReference type="OrthoDB" id="9801430at2"/>
<dbReference type="eggNOG" id="COG2173">
    <property type="taxonomic scope" value="Bacteria"/>
</dbReference>
<sequence length="385" mass="42709">MAHRIEPQRTQRTQRTPTTTGVVLLCVLRVLCGSSSLGAQPVDTAFRQLLTSGKPAPAPPAWRALIGEYGATDSDTLFVLERDGRLTTLRHGTYAALTEVAPDTFLLADGRLTVERAGGKVAAVSVGGARLPKRALGTEDGSQFTITPLRPVAELRREALAATPPHEQGPFRPSDLVAVTTFDTTVHLDVRYATRNNFMRTPFYSSARAFLQRPAAEALGRASAMLRPFGYGLLVHDAYRPWYVTKMFWEGTPVPQRVFVADPAQGSRHNRGEAVDLTLYDLRTGKPAEMTGGYDEMTARSYPVYPGGTSLQRWQRDLLRVAMESVGFTVYDAEWWHFDFKDWRSYPIGTQTFEQLDTRDSGLGTRRGAVPESRVPRPESRPLQP</sequence>
<keyword evidence="7 9" id="KW-0482">Metalloprotease</keyword>
<dbReference type="GO" id="GO:0006508">
    <property type="term" value="P:proteolysis"/>
    <property type="evidence" value="ECO:0007669"/>
    <property type="project" value="UniProtKB-KW"/>
</dbReference>
<keyword evidence="8" id="KW-0961">Cell wall biogenesis/degradation</keyword>